<dbReference type="InterPro" id="IPR011050">
    <property type="entry name" value="Pectin_lyase_fold/virulence"/>
</dbReference>
<dbReference type="InterPro" id="IPR012334">
    <property type="entry name" value="Pectin_lyas_fold"/>
</dbReference>
<dbReference type="PANTHER" id="PTHR11319:SF35">
    <property type="entry name" value="OUTER MEMBRANE PROTEIN PMPC-RELATED"/>
    <property type="match status" value="1"/>
</dbReference>
<dbReference type="SUPFAM" id="SSF51126">
    <property type="entry name" value="Pectin lyase-like"/>
    <property type="match status" value="1"/>
</dbReference>
<organism evidence="2 3">
    <name type="scientific">Segatella copri</name>
    <dbReference type="NCBI Taxonomy" id="165179"/>
    <lineage>
        <taxon>Bacteria</taxon>
        <taxon>Pseudomonadati</taxon>
        <taxon>Bacteroidota</taxon>
        <taxon>Bacteroidia</taxon>
        <taxon>Bacteroidales</taxon>
        <taxon>Prevotellaceae</taxon>
        <taxon>Segatella</taxon>
    </lineage>
</organism>
<gene>
    <name evidence="2" type="ORF">LYY06_08590</name>
</gene>
<evidence type="ECO:0008006" key="4">
    <source>
        <dbReference type="Google" id="ProtNLM"/>
    </source>
</evidence>
<keyword evidence="1" id="KW-0732">Signal</keyword>
<reference evidence="2" key="1">
    <citation type="submission" date="2021-12" db="EMBL/GenBank/DDBJ databases">
        <authorList>
            <person name="Lv X."/>
        </authorList>
    </citation>
    <scope>NUCLEOTIDE SEQUENCE</scope>
    <source>
        <strain evidence="2">HF2106</strain>
    </source>
</reference>
<proteinExistence type="predicted"/>
<evidence type="ECO:0000256" key="1">
    <source>
        <dbReference type="SAM" id="SignalP"/>
    </source>
</evidence>
<protein>
    <recommendedName>
        <fullName evidence="4">Polymorphic outer membrane protein</fullName>
    </recommendedName>
</protein>
<dbReference type="RefSeq" id="WP_233339225.1">
    <property type="nucleotide sequence ID" value="NZ_JAJTVO010000013.1"/>
</dbReference>
<evidence type="ECO:0000313" key="2">
    <source>
        <dbReference type="EMBL" id="MCE4122318.1"/>
    </source>
</evidence>
<dbReference type="Gene3D" id="2.160.20.10">
    <property type="entry name" value="Single-stranded right-handed beta-helix, Pectin lyase-like"/>
    <property type="match status" value="1"/>
</dbReference>
<dbReference type="Proteomes" id="UP001200307">
    <property type="component" value="Unassembled WGS sequence"/>
</dbReference>
<evidence type="ECO:0000313" key="3">
    <source>
        <dbReference type="Proteomes" id="UP001200307"/>
    </source>
</evidence>
<dbReference type="AlphaFoldDB" id="A0AAW4YL88"/>
<feature type="signal peptide" evidence="1">
    <location>
        <begin position="1"/>
        <end position="23"/>
    </location>
</feature>
<name>A0AAW4YL88_9BACT</name>
<dbReference type="EMBL" id="JAJTVO010000013">
    <property type="protein sequence ID" value="MCE4122318.1"/>
    <property type="molecule type" value="Genomic_DNA"/>
</dbReference>
<feature type="chain" id="PRO_5044025846" description="Polymorphic outer membrane protein" evidence="1">
    <location>
        <begin position="24"/>
        <end position="686"/>
    </location>
</feature>
<sequence>MNKFFSRMTAMAFLAMLSGNVMAADYYLSAGGNDANDGQSSAASVASLSKALTLLKNEGDVLHVSGIIKVSEQGVLQSKNVTIEGDGAGAGFEGENSSILKLSQSICTLKNLIFQNGKGTRPDNGQAAGALQIYSSQTTIDGCSFENNQTIDETMNANANGGAIFVNGTNTGGLAKTFSLTVKNSKFLNNESAANGGAVSVFNIPVVFENCTFSGNKGLDGGALYLALVSSYTIKGCSFLNNVSYDAKTPSNQVAGGNGGAIKVNLRNVASTKEYLMSTTTFFGNTATKTGACYQVDVADNGDVAARTINFENCTLTGNSTVQGRGSAINVYGGKGAVTISNSILEGNVSAAAFADLYNGHNTLTSTVTIKNSIVGSIPAYGDAVASLYPATDSYINKTAKLTDLMYAGLASLNDANVIPVISGSLAATMGTDGKAIGATETTVDNADGKMYVASLNDDGSVKEVTICRHLVGGTWNTLCLPFSLNKTDKTEFAQNFGEGAKIACLSGGKVADGVITFSDRSNYNNSDMVAARAYIVMPTADKDIKITKEATTENGYSTNTSSQVGSPTDHSEYKFIGVLNPTDLSTVNANGQIVCLGANGQFFTPEEGKTTINGLRGYFIFPANVQASAMSLGGLDGTTGINGVKANVANKSAKIYTLSGQYMGTNAQNLPQGVYVIGNKKVVVK</sequence>
<accession>A0AAW4YL88</accession>
<dbReference type="PANTHER" id="PTHR11319">
    <property type="entry name" value="G PROTEIN-COUPLED RECEPTOR-RELATED"/>
    <property type="match status" value="1"/>
</dbReference>
<comment type="caution">
    <text evidence="2">The sequence shown here is derived from an EMBL/GenBank/DDBJ whole genome shotgun (WGS) entry which is preliminary data.</text>
</comment>